<accession>A0AAE0INQ5</accession>
<reference evidence="1" key="2">
    <citation type="submission" date="2023-06" db="EMBL/GenBank/DDBJ databases">
        <authorList>
            <consortium name="Lawrence Berkeley National Laboratory"/>
            <person name="Haridas S."/>
            <person name="Hensen N."/>
            <person name="Bonometti L."/>
            <person name="Westerberg I."/>
            <person name="Brannstrom I.O."/>
            <person name="Guillou S."/>
            <person name="Cros-Aarteil S."/>
            <person name="Calhoun S."/>
            <person name="Kuo A."/>
            <person name="Mondo S."/>
            <person name="Pangilinan J."/>
            <person name="Riley R."/>
            <person name="Labutti K."/>
            <person name="Andreopoulos B."/>
            <person name="Lipzen A."/>
            <person name="Chen C."/>
            <person name="Yanf M."/>
            <person name="Daum C."/>
            <person name="Ng V."/>
            <person name="Clum A."/>
            <person name="Steindorff A."/>
            <person name="Ohm R."/>
            <person name="Martin F."/>
            <person name="Silar P."/>
            <person name="Natvig D."/>
            <person name="Lalanne C."/>
            <person name="Gautier V."/>
            <person name="Ament-Velasquez S.L."/>
            <person name="Kruys A."/>
            <person name="Hutchinson M.I."/>
            <person name="Powell A.J."/>
            <person name="Barry K."/>
            <person name="Miller A.N."/>
            <person name="Grigoriev I.V."/>
            <person name="Debuchy R."/>
            <person name="Gladieux P."/>
            <person name="Thoren M.H."/>
            <person name="Johannesson H."/>
        </authorList>
    </citation>
    <scope>NUCLEOTIDE SEQUENCE</scope>
    <source>
        <strain evidence="1">SMH4131-1</strain>
    </source>
</reference>
<reference evidence="1" key="1">
    <citation type="journal article" date="2023" name="Mol. Phylogenet. Evol.">
        <title>Genome-scale phylogeny and comparative genomics of the fungal order Sordariales.</title>
        <authorList>
            <person name="Hensen N."/>
            <person name="Bonometti L."/>
            <person name="Westerberg I."/>
            <person name="Brannstrom I.O."/>
            <person name="Guillou S."/>
            <person name="Cros-Aarteil S."/>
            <person name="Calhoun S."/>
            <person name="Haridas S."/>
            <person name="Kuo A."/>
            <person name="Mondo S."/>
            <person name="Pangilinan J."/>
            <person name="Riley R."/>
            <person name="LaButti K."/>
            <person name="Andreopoulos B."/>
            <person name="Lipzen A."/>
            <person name="Chen C."/>
            <person name="Yan M."/>
            <person name="Daum C."/>
            <person name="Ng V."/>
            <person name="Clum A."/>
            <person name="Steindorff A."/>
            <person name="Ohm R.A."/>
            <person name="Martin F."/>
            <person name="Silar P."/>
            <person name="Natvig D.O."/>
            <person name="Lalanne C."/>
            <person name="Gautier V."/>
            <person name="Ament-Velasquez S.L."/>
            <person name="Kruys A."/>
            <person name="Hutchinson M.I."/>
            <person name="Powell A.J."/>
            <person name="Barry K."/>
            <person name="Miller A.N."/>
            <person name="Grigoriev I.V."/>
            <person name="Debuchy R."/>
            <person name="Gladieux P."/>
            <person name="Hiltunen Thoren M."/>
            <person name="Johannesson H."/>
        </authorList>
    </citation>
    <scope>NUCLEOTIDE SEQUENCE</scope>
    <source>
        <strain evidence="1">SMH4131-1</strain>
    </source>
</reference>
<protein>
    <submittedName>
        <fullName evidence="1">Uncharacterized protein</fullName>
    </submittedName>
</protein>
<sequence length="157" mass="17705">MAKCERGRVFGGPFGSFMATSCITSLDDPQRFHETFEPWQGFKFLSGSRTPTNPLVFKVQRQYPSANEALAAAEPALKAAERDAGETHDGILQSAREAVEKAREKVDFAEARGQKVVDFWYYCEQYHEILQLSLPRQEALVRWAISHIKHGDEDGQA</sequence>
<dbReference type="EMBL" id="JAUEPO010000003">
    <property type="protein sequence ID" value="KAK3328588.1"/>
    <property type="molecule type" value="Genomic_DNA"/>
</dbReference>
<gene>
    <name evidence="1" type="ORF">B0T19DRAFT_401332</name>
</gene>
<proteinExistence type="predicted"/>
<evidence type="ECO:0000313" key="2">
    <source>
        <dbReference type="Proteomes" id="UP001286456"/>
    </source>
</evidence>
<organism evidence="1 2">
    <name type="scientific">Cercophora scortea</name>
    <dbReference type="NCBI Taxonomy" id="314031"/>
    <lineage>
        <taxon>Eukaryota</taxon>
        <taxon>Fungi</taxon>
        <taxon>Dikarya</taxon>
        <taxon>Ascomycota</taxon>
        <taxon>Pezizomycotina</taxon>
        <taxon>Sordariomycetes</taxon>
        <taxon>Sordariomycetidae</taxon>
        <taxon>Sordariales</taxon>
        <taxon>Lasiosphaeriaceae</taxon>
        <taxon>Cercophora</taxon>
    </lineage>
</organism>
<name>A0AAE0INQ5_9PEZI</name>
<dbReference type="AlphaFoldDB" id="A0AAE0INQ5"/>
<keyword evidence="2" id="KW-1185">Reference proteome</keyword>
<dbReference type="Proteomes" id="UP001286456">
    <property type="component" value="Unassembled WGS sequence"/>
</dbReference>
<dbReference type="PROSITE" id="PS51257">
    <property type="entry name" value="PROKAR_LIPOPROTEIN"/>
    <property type="match status" value="1"/>
</dbReference>
<comment type="caution">
    <text evidence="1">The sequence shown here is derived from an EMBL/GenBank/DDBJ whole genome shotgun (WGS) entry which is preliminary data.</text>
</comment>
<evidence type="ECO:0000313" key="1">
    <source>
        <dbReference type="EMBL" id="KAK3328588.1"/>
    </source>
</evidence>